<dbReference type="Gene3D" id="1.10.12.10">
    <property type="entry name" value="Lyase 2-enoyl-coa Hydratase, Chain A, domain 2"/>
    <property type="match status" value="1"/>
</dbReference>
<keyword evidence="3" id="KW-1185">Reference proteome</keyword>
<gene>
    <name evidence="2" type="ORF">AB4876_11345</name>
</gene>
<accession>A0ABV3U870</accession>
<dbReference type="Pfam" id="PF00378">
    <property type="entry name" value="ECH_1"/>
    <property type="match status" value="1"/>
</dbReference>
<dbReference type="CDD" id="cd06558">
    <property type="entry name" value="crotonase-like"/>
    <property type="match status" value="1"/>
</dbReference>
<dbReference type="InterPro" id="IPR014748">
    <property type="entry name" value="Enoyl-CoA_hydra_C"/>
</dbReference>
<comment type="caution">
    <text evidence="2">The sequence shown here is derived from an EMBL/GenBank/DDBJ whole genome shotgun (WGS) entry which is preliminary data.</text>
</comment>
<comment type="similarity">
    <text evidence="1">Belongs to the enoyl-CoA hydratase/isomerase family.</text>
</comment>
<dbReference type="RefSeq" id="WP_301026471.1">
    <property type="nucleotide sequence ID" value="NZ_JBFRYA010000009.1"/>
</dbReference>
<name>A0ABV3U870_9GAMM</name>
<dbReference type="InterPro" id="IPR001753">
    <property type="entry name" value="Enoyl-CoA_hydra/iso"/>
</dbReference>
<evidence type="ECO:0000313" key="2">
    <source>
        <dbReference type="EMBL" id="MEX1669507.1"/>
    </source>
</evidence>
<dbReference type="Proteomes" id="UP001557485">
    <property type="component" value="Unassembled WGS sequence"/>
</dbReference>
<dbReference type="EMBL" id="JBFRYA010000009">
    <property type="protein sequence ID" value="MEX1669507.1"/>
    <property type="molecule type" value="Genomic_DNA"/>
</dbReference>
<proteinExistence type="inferred from homology"/>
<sequence length="267" mass="29228">MKDNYQFLSIERRGDIDIVSLNRPEALNSLNKQLFSDLYNYFLGLQSNYHTRIVLLRGEGRAFCAGADLDSSAFASGEGRESQQYEVQRQASALIKLMRSCSQPIIALCHGPICGGGFSLVLAADVRLAAPCTKMNAAYIKVGLTGTDMGSGYFLPRIIGFSNAAMYLYTGRFITAERALAMGLVSELVEKDQLLEQGLLLADDMLQASPLGLRLTKEALTATVDSPSLDAAVAIEDRQQNLLMGTADHQEAVTAFKEKRRPNYKNT</sequence>
<dbReference type="Gene3D" id="3.90.226.10">
    <property type="entry name" value="2-enoyl-CoA Hydratase, Chain A, domain 1"/>
    <property type="match status" value="1"/>
</dbReference>
<protein>
    <submittedName>
        <fullName evidence="2">Enoyl-CoA hydratase/isomerase family protein</fullName>
    </submittedName>
</protein>
<dbReference type="SUPFAM" id="SSF52096">
    <property type="entry name" value="ClpP/crotonase"/>
    <property type="match status" value="1"/>
</dbReference>
<organism evidence="2 3">
    <name type="scientific">Zhongshania guokunii</name>
    <dbReference type="NCBI Taxonomy" id="641783"/>
    <lineage>
        <taxon>Bacteria</taxon>
        <taxon>Pseudomonadati</taxon>
        <taxon>Pseudomonadota</taxon>
        <taxon>Gammaproteobacteria</taxon>
        <taxon>Cellvibrionales</taxon>
        <taxon>Spongiibacteraceae</taxon>
        <taxon>Zhongshania</taxon>
    </lineage>
</organism>
<dbReference type="InterPro" id="IPR029045">
    <property type="entry name" value="ClpP/crotonase-like_dom_sf"/>
</dbReference>
<reference evidence="2 3" key="1">
    <citation type="journal article" date="2011" name="Int. J. Syst. Evol. Microbiol.">
        <title>Zhongshania antarctica gen. nov., sp. nov. and Zhongshania guokunii sp. nov., gammaproteobacteria respectively isolated from coastal attached (fast) ice and surface seawater of the Antarctic.</title>
        <authorList>
            <person name="Li H.J."/>
            <person name="Zhang X.Y."/>
            <person name="Chen C.X."/>
            <person name="Zhang Y.J."/>
            <person name="Gao Z.M."/>
            <person name="Yu Y."/>
            <person name="Chen X.L."/>
            <person name="Chen B."/>
            <person name="Zhang Y.Z."/>
        </authorList>
    </citation>
    <scope>NUCLEOTIDE SEQUENCE [LARGE SCALE GENOMIC DNA]</scope>
    <source>
        <strain evidence="2 3">ZS6-22T</strain>
    </source>
</reference>
<dbReference type="PANTHER" id="PTHR43802">
    <property type="entry name" value="ENOYL-COA HYDRATASE"/>
    <property type="match status" value="1"/>
</dbReference>
<evidence type="ECO:0000256" key="1">
    <source>
        <dbReference type="ARBA" id="ARBA00005254"/>
    </source>
</evidence>
<dbReference type="PANTHER" id="PTHR43802:SF1">
    <property type="entry name" value="IP11341P-RELATED"/>
    <property type="match status" value="1"/>
</dbReference>
<evidence type="ECO:0000313" key="3">
    <source>
        <dbReference type="Proteomes" id="UP001557485"/>
    </source>
</evidence>